<dbReference type="AlphaFoldDB" id="Q3K7F4"/>
<evidence type="ECO:0000313" key="2">
    <source>
        <dbReference type="Proteomes" id="UP000002704"/>
    </source>
</evidence>
<evidence type="ECO:0000313" key="1">
    <source>
        <dbReference type="EMBL" id="ABA76300.1"/>
    </source>
</evidence>
<dbReference type="EMBL" id="CP000094">
    <property type="protein sequence ID" value="ABA76300.1"/>
    <property type="molecule type" value="Genomic_DNA"/>
</dbReference>
<organism evidence="1 2">
    <name type="scientific">Pseudomonas fluorescens (strain Pf0-1)</name>
    <dbReference type="NCBI Taxonomy" id="205922"/>
    <lineage>
        <taxon>Bacteria</taxon>
        <taxon>Pseudomonadati</taxon>
        <taxon>Pseudomonadota</taxon>
        <taxon>Gammaproteobacteria</taxon>
        <taxon>Pseudomonadales</taxon>
        <taxon>Pseudomonadaceae</taxon>
        <taxon>Pseudomonas</taxon>
    </lineage>
</organism>
<sequence length="98" mass="11138">MNLTLEKNINQLQIQTTFFRLASVSQKLFAHLVMFPDTGATIPVRFGSSPPRRSVLSPLDDLHNFFTDANQRLSFSQVRSICVNGSIDYGRFVANRFE</sequence>
<reference evidence="1 2" key="1">
    <citation type="journal article" date="2009" name="Genome Biol.">
        <title>Genomic and genetic analyses of diversity and plant interactions of Pseudomonas fluorescens.</title>
        <authorList>
            <person name="Silby M.W."/>
            <person name="Cerdeno-Tarraga A.M."/>
            <person name="Vernikos G.S."/>
            <person name="Giddens S.R."/>
            <person name="Jackson R.W."/>
            <person name="Preston G.M."/>
            <person name="Zhang X.X."/>
            <person name="Moon C.D."/>
            <person name="Gehrig S.M."/>
            <person name="Godfrey S.A."/>
            <person name="Knight C.G."/>
            <person name="Malone J.G."/>
            <person name="Robinson Z."/>
            <person name="Spiers A.J."/>
            <person name="Harris S."/>
            <person name="Challis G.L."/>
            <person name="Yaxley A.M."/>
            <person name="Harris D."/>
            <person name="Seeger K."/>
            <person name="Murphy L."/>
            <person name="Rutter S."/>
            <person name="Squares R."/>
            <person name="Quail M.A."/>
            <person name="Saunders E."/>
            <person name="Mavromatis K."/>
            <person name="Brettin T.S."/>
            <person name="Bentley S.D."/>
            <person name="Hothersall J."/>
            <person name="Stephens E."/>
            <person name="Thomas C.M."/>
            <person name="Parkhill J."/>
            <person name="Levy S.B."/>
            <person name="Rainey P.B."/>
            <person name="Thomson N.R."/>
        </authorList>
    </citation>
    <scope>NUCLEOTIDE SEQUENCE [LARGE SCALE GENOMIC DNA]</scope>
    <source>
        <strain evidence="1 2">Pf0-1</strain>
    </source>
</reference>
<accession>Q3K7F4</accession>
<gene>
    <name evidence="1" type="ordered locus">Pfl01_4563</name>
</gene>
<proteinExistence type="predicted"/>
<name>Q3K7F4_PSEPF</name>
<dbReference type="Proteomes" id="UP000002704">
    <property type="component" value="Chromosome"/>
</dbReference>
<protein>
    <submittedName>
        <fullName evidence="1">Uncharacterized protein</fullName>
    </submittedName>
</protein>
<dbReference type="KEGG" id="pfo:Pfl01_4563"/>
<dbReference type="HOGENOM" id="CLU_2331551_0_0_6"/>